<feature type="transmembrane region" description="Helical" evidence="6">
    <location>
        <begin position="299"/>
        <end position="320"/>
    </location>
</feature>
<evidence type="ECO:0000256" key="2">
    <source>
        <dbReference type="ARBA" id="ARBA00022692"/>
    </source>
</evidence>
<dbReference type="InterPro" id="IPR050186">
    <property type="entry name" value="TPT_transporter"/>
</dbReference>
<feature type="transmembrane region" description="Helical" evidence="6">
    <location>
        <begin position="326"/>
        <end position="345"/>
    </location>
</feature>
<keyword evidence="4 6" id="KW-0472">Membrane</keyword>
<feature type="region of interest" description="Disordered" evidence="5">
    <location>
        <begin position="1"/>
        <end position="45"/>
    </location>
</feature>
<feature type="transmembrane region" description="Helical" evidence="6">
    <location>
        <begin position="119"/>
        <end position="143"/>
    </location>
</feature>
<evidence type="ECO:0000256" key="3">
    <source>
        <dbReference type="ARBA" id="ARBA00022989"/>
    </source>
</evidence>
<evidence type="ECO:0000259" key="7">
    <source>
        <dbReference type="Pfam" id="PF03151"/>
    </source>
</evidence>
<name>A0A7S0CR38_9EUKA</name>
<feature type="domain" description="Sugar phosphate transporter" evidence="7">
    <location>
        <begin position="78"/>
        <end position="339"/>
    </location>
</feature>
<gene>
    <name evidence="8" type="ORF">LAMO00422_LOCUS1636</name>
</gene>
<dbReference type="EMBL" id="HBEM01002261">
    <property type="protein sequence ID" value="CAD8431340.1"/>
    <property type="molecule type" value="Transcribed_RNA"/>
</dbReference>
<evidence type="ECO:0000256" key="1">
    <source>
        <dbReference type="ARBA" id="ARBA00004141"/>
    </source>
</evidence>
<keyword evidence="2 6" id="KW-0812">Transmembrane</keyword>
<dbReference type="AlphaFoldDB" id="A0A7S0CR38"/>
<feature type="transmembrane region" description="Helical" evidence="6">
    <location>
        <begin position="202"/>
        <end position="224"/>
    </location>
</feature>
<feature type="compositionally biased region" description="Low complexity" evidence="5">
    <location>
        <begin position="365"/>
        <end position="374"/>
    </location>
</feature>
<feature type="transmembrane region" description="Helical" evidence="6">
    <location>
        <begin position="149"/>
        <end position="167"/>
    </location>
</feature>
<organism evidence="8">
    <name type="scientific">Amorphochlora amoebiformis</name>
    <dbReference type="NCBI Taxonomy" id="1561963"/>
    <lineage>
        <taxon>Eukaryota</taxon>
        <taxon>Sar</taxon>
        <taxon>Rhizaria</taxon>
        <taxon>Cercozoa</taxon>
        <taxon>Chlorarachniophyceae</taxon>
        <taxon>Amorphochlora</taxon>
    </lineage>
</organism>
<keyword evidence="3 6" id="KW-1133">Transmembrane helix</keyword>
<evidence type="ECO:0000256" key="6">
    <source>
        <dbReference type="SAM" id="Phobius"/>
    </source>
</evidence>
<feature type="transmembrane region" description="Helical" evidence="6">
    <location>
        <begin position="231"/>
        <end position="253"/>
    </location>
</feature>
<feature type="region of interest" description="Disordered" evidence="5">
    <location>
        <begin position="355"/>
        <end position="375"/>
    </location>
</feature>
<proteinExistence type="predicted"/>
<feature type="transmembrane region" description="Helical" evidence="6">
    <location>
        <begin position="268"/>
        <end position="292"/>
    </location>
</feature>
<dbReference type="PANTHER" id="PTHR11132">
    <property type="entry name" value="SOLUTE CARRIER FAMILY 35"/>
    <property type="match status" value="1"/>
</dbReference>
<dbReference type="SUPFAM" id="SSF103481">
    <property type="entry name" value="Multidrug resistance efflux transporter EmrE"/>
    <property type="match status" value="1"/>
</dbReference>
<feature type="transmembrane region" description="Helical" evidence="6">
    <location>
        <begin position="85"/>
        <end position="107"/>
    </location>
</feature>
<reference evidence="8" key="1">
    <citation type="submission" date="2021-01" db="EMBL/GenBank/DDBJ databases">
        <authorList>
            <person name="Corre E."/>
            <person name="Pelletier E."/>
            <person name="Niang G."/>
            <person name="Scheremetjew M."/>
            <person name="Finn R."/>
            <person name="Kale V."/>
            <person name="Holt S."/>
            <person name="Cochrane G."/>
            <person name="Meng A."/>
            <person name="Brown T."/>
            <person name="Cohen L."/>
        </authorList>
    </citation>
    <scope>NUCLEOTIDE SEQUENCE</scope>
    <source>
        <strain evidence="8">CCMP2058</strain>
    </source>
</reference>
<evidence type="ECO:0000313" key="8">
    <source>
        <dbReference type="EMBL" id="CAD8431340.1"/>
    </source>
</evidence>
<sequence>MAPQPDCSGQNEPLLGEHRSGSGMSPKIQAGLRRGETPESPRGGKASTSAVVVLIIVFLCSDSAITILLKWLMDGPLRTPALMTVVSQALSFIMGLVATGCLPSSIYKAPEFAFDAQDWFAVVVLSLGYCMNVGCRNIAFIYFSLALVQLIRGLIPLIVWVLSSYFLHRRLNKWQLMSLFILVCGICLGAGGSADFSIGPGFALALCSATGSAIMIVSSGFLVLRRPSVNVLDIVILQAPIPMVIMSIVGYFIGDFQRLEESINLEGLSFVVGIFVLVGTMAFFFNVIVYLIIKWTSSIYYSVAGGFRYCLIMALSYVFFNQSSNVLEICGIVIACIGFLSNSMAEMSPNSRKYAKSIRPPSFSPHPFSSSSPSAFIDTDIESAQHSIIDPSSPDQ</sequence>
<protein>
    <recommendedName>
        <fullName evidence="7">Sugar phosphate transporter domain-containing protein</fullName>
    </recommendedName>
</protein>
<dbReference type="GO" id="GO:0016020">
    <property type="term" value="C:membrane"/>
    <property type="evidence" value="ECO:0007669"/>
    <property type="project" value="UniProtKB-SubCell"/>
</dbReference>
<evidence type="ECO:0000256" key="4">
    <source>
        <dbReference type="ARBA" id="ARBA00023136"/>
    </source>
</evidence>
<dbReference type="Pfam" id="PF03151">
    <property type="entry name" value="TPT"/>
    <property type="match status" value="1"/>
</dbReference>
<dbReference type="InterPro" id="IPR004853">
    <property type="entry name" value="Sugar_P_trans_dom"/>
</dbReference>
<accession>A0A7S0CR38</accession>
<dbReference type="InterPro" id="IPR037185">
    <property type="entry name" value="EmrE-like"/>
</dbReference>
<feature type="transmembrane region" description="Helical" evidence="6">
    <location>
        <begin position="179"/>
        <end position="196"/>
    </location>
</feature>
<comment type="subcellular location">
    <subcellularLocation>
        <location evidence="1">Membrane</location>
        <topology evidence="1">Multi-pass membrane protein</topology>
    </subcellularLocation>
</comment>
<evidence type="ECO:0000256" key="5">
    <source>
        <dbReference type="SAM" id="MobiDB-lite"/>
    </source>
</evidence>
<feature type="transmembrane region" description="Helical" evidence="6">
    <location>
        <begin position="50"/>
        <end position="73"/>
    </location>
</feature>